<keyword evidence="1" id="KW-0812">Transmembrane</keyword>
<dbReference type="Proteomes" id="UP001374584">
    <property type="component" value="Unassembled WGS sequence"/>
</dbReference>
<gene>
    <name evidence="2" type="ORF">VNO80_11143</name>
</gene>
<name>A0AAN9RF87_PHACN</name>
<keyword evidence="1" id="KW-1133">Transmembrane helix</keyword>
<keyword evidence="3" id="KW-1185">Reference proteome</keyword>
<sequence length="74" mass="8650">MSVNSPIESKRACKAVLVWELLVLFLLLFFLTISRENIGLSLGQFLQFWPIVLVLFLYQTVFSVPYEILMLFIH</sequence>
<evidence type="ECO:0000313" key="2">
    <source>
        <dbReference type="EMBL" id="KAK7369109.1"/>
    </source>
</evidence>
<evidence type="ECO:0000256" key="1">
    <source>
        <dbReference type="SAM" id="Phobius"/>
    </source>
</evidence>
<accession>A0AAN9RF87</accession>
<feature type="transmembrane region" description="Helical" evidence="1">
    <location>
        <begin position="12"/>
        <end position="33"/>
    </location>
</feature>
<protein>
    <submittedName>
        <fullName evidence="2">Uncharacterized protein</fullName>
    </submittedName>
</protein>
<feature type="transmembrane region" description="Helical" evidence="1">
    <location>
        <begin position="48"/>
        <end position="73"/>
    </location>
</feature>
<comment type="caution">
    <text evidence="2">The sequence shown here is derived from an EMBL/GenBank/DDBJ whole genome shotgun (WGS) entry which is preliminary data.</text>
</comment>
<keyword evidence="1" id="KW-0472">Membrane</keyword>
<dbReference type="AlphaFoldDB" id="A0AAN9RF87"/>
<dbReference type="EMBL" id="JAYMYR010000004">
    <property type="protein sequence ID" value="KAK7369109.1"/>
    <property type="molecule type" value="Genomic_DNA"/>
</dbReference>
<organism evidence="2 3">
    <name type="scientific">Phaseolus coccineus</name>
    <name type="common">Scarlet runner bean</name>
    <name type="synonym">Phaseolus multiflorus</name>
    <dbReference type="NCBI Taxonomy" id="3886"/>
    <lineage>
        <taxon>Eukaryota</taxon>
        <taxon>Viridiplantae</taxon>
        <taxon>Streptophyta</taxon>
        <taxon>Embryophyta</taxon>
        <taxon>Tracheophyta</taxon>
        <taxon>Spermatophyta</taxon>
        <taxon>Magnoliopsida</taxon>
        <taxon>eudicotyledons</taxon>
        <taxon>Gunneridae</taxon>
        <taxon>Pentapetalae</taxon>
        <taxon>rosids</taxon>
        <taxon>fabids</taxon>
        <taxon>Fabales</taxon>
        <taxon>Fabaceae</taxon>
        <taxon>Papilionoideae</taxon>
        <taxon>50 kb inversion clade</taxon>
        <taxon>NPAAA clade</taxon>
        <taxon>indigoferoid/millettioid clade</taxon>
        <taxon>Phaseoleae</taxon>
        <taxon>Phaseolus</taxon>
    </lineage>
</organism>
<proteinExistence type="predicted"/>
<reference evidence="2 3" key="1">
    <citation type="submission" date="2024-01" db="EMBL/GenBank/DDBJ databases">
        <title>The genomes of 5 underutilized Papilionoideae crops provide insights into root nodulation and disease resistanc.</title>
        <authorList>
            <person name="Jiang F."/>
        </authorList>
    </citation>
    <scope>NUCLEOTIDE SEQUENCE [LARGE SCALE GENOMIC DNA]</scope>
    <source>
        <strain evidence="2">JINMINGXINNONG_FW02</strain>
        <tissue evidence="2">Leaves</tissue>
    </source>
</reference>
<evidence type="ECO:0000313" key="3">
    <source>
        <dbReference type="Proteomes" id="UP001374584"/>
    </source>
</evidence>